<dbReference type="InterPro" id="IPR050401">
    <property type="entry name" value="Cyclic_nucleotide_synthase"/>
</dbReference>
<keyword evidence="9" id="KW-0902">Two-component regulatory system</keyword>
<accession>A0A4Q0SW18</accession>
<feature type="domain" description="Guanylate cyclase" evidence="14">
    <location>
        <begin position="264"/>
        <end position="392"/>
    </location>
</feature>
<evidence type="ECO:0000256" key="4">
    <source>
        <dbReference type="ARBA" id="ARBA00022692"/>
    </source>
</evidence>
<organism evidence="15 16">
    <name type="scientific">Granulicella sibirica</name>
    <dbReference type="NCBI Taxonomy" id="2479048"/>
    <lineage>
        <taxon>Bacteria</taxon>
        <taxon>Pseudomonadati</taxon>
        <taxon>Acidobacteriota</taxon>
        <taxon>Terriglobia</taxon>
        <taxon>Terriglobales</taxon>
        <taxon>Acidobacteriaceae</taxon>
        <taxon>Granulicella</taxon>
    </lineage>
</organism>
<name>A0A4Q0SW18_9BACT</name>
<dbReference type="PANTHER" id="PTHR11920:SF335">
    <property type="entry name" value="GUANYLATE CYCLASE"/>
    <property type="match status" value="1"/>
</dbReference>
<dbReference type="InterPro" id="IPR018297">
    <property type="entry name" value="A/G_cyclase_CS"/>
</dbReference>
<dbReference type="GO" id="GO:0016020">
    <property type="term" value="C:membrane"/>
    <property type="evidence" value="ECO:0007669"/>
    <property type="project" value="UniProtKB-SubCell"/>
</dbReference>
<evidence type="ECO:0000256" key="1">
    <source>
        <dbReference type="ARBA" id="ARBA00004141"/>
    </source>
</evidence>
<keyword evidence="8 13" id="KW-1133">Transmembrane helix</keyword>
<protein>
    <submittedName>
        <fullName evidence="15">Adenylate cyclase</fullName>
    </submittedName>
</protein>
<dbReference type="InterPro" id="IPR001054">
    <property type="entry name" value="A/G_cyclase"/>
</dbReference>
<dbReference type="SUPFAM" id="SSF55073">
    <property type="entry name" value="Nucleotide cyclase"/>
    <property type="match status" value="1"/>
</dbReference>
<dbReference type="Proteomes" id="UP000289437">
    <property type="component" value="Unassembled WGS sequence"/>
</dbReference>
<keyword evidence="6" id="KW-0418">Kinase</keyword>
<dbReference type="PROSITE" id="PS00452">
    <property type="entry name" value="GUANYLATE_CYCLASE_1"/>
    <property type="match status" value="1"/>
</dbReference>
<keyword evidence="10 13" id="KW-0472">Membrane</keyword>
<dbReference type="GO" id="GO:0004016">
    <property type="term" value="F:adenylate cyclase activity"/>
    <property type="evidence" value="ECO:0007669"/>
    <property type="project" value="UniProtKB-ARBA"/>
</dbReference>
<evidence type="ECO:0000256" key="10">
    <source>
        <dbReference type="ARBA" id="ARBA00023136"/>
    </source>
</evidence>
<dbReference type="AlphaFoldDB" id="A0A4Q0SW18"/>
<evidence type="ECO:0000256" key="6">
    <source>
        <dbReference type="ARBA" id="ARBA00022777"/>
    </source>
</evidence>
<comment type="caution">
    <text evidence="15">The sequence shown here is derived from an EMBL/GenBank/DDBJ whole genome shotgun (WGS) entry which is preliminary data.</text>
</comment>
<dbReference type="EMBL" id="RDSM01000003">
    <property type="protein sequence ID" value="RXH55305.1"/>
    <property type="molecule type" value="Genomic_DNA"/>
</dbReference>
<dbReference type="PANTHER" id="PTHR11920">
    <property type="entry name" value="GUANYLYL CYCLASE"/>
    <property type="match status" value="1"/>
</dbReference>
<reference evidence="16" key="2">
    <citation type="submission" date="2019-02" db="EMBL/GenBank/DDBJ databases">
        <title>Granulicella sibirica sp. nov., a psychrotolerant acidobacterium isolated from an organic soil layer in forested tundra, West Siberia.</title>
        <authorList>
            <person name="Oshkin I.Y."/>
            <person name="Kulichevskaya I.S."/>
            <person name="Rijpstra W.I.C."/>
            <person name="Sinninghe Damste J.S."/>
            <person name="Rakitin A.L."/>
            <person name="Ravin N.V."/>
            <person name="Dedysh S.N."/>
        </authorList>
    </citation>
    <scope>NUCLEOTIDE SEQUENCE [LARGE SCALE GENOMIC DNA]</scope>
    <source>
        <strain evidence="16">AF10</strain>
    </source>
</reference>
<dbReference type="GO" id="GO:0016301">
    <property type="term" value="F:kinase activity"/>
    <property type="evidence" value="ECO:0007669"/>
    <property type="project" value="UniProtKB-KW"/>
</dbReference>
<dbReference type="GO" id="GO:0005524">
    <property type="term" value="F:ATP binding"/>
    <property type="evidence" value="ECO:0007669"/>
    <property type="project" value="UniProtKB-KW"/>
</dbReference>
<evidence type="ECO:0000256" key="3">
    <source>
        <dbReference type="ARBA" id="ARBA00022679"/>
    </source>
</evidence>
<evidence type="ECO:0000313" key="15">
    <source>
        <dbReference type="EMBL" id="RXH55305.1"/>
    </source>
</evidence>
<evidence type="ECO:0000313" key="16">
    <source>
        <dbReference type="Proteomes" id="UP000289437"/>
    </source>
</evidence>
<reference evidence="15 16" key="1">
    <citation type="submission" date="2018-11" db="EMBL/GenBank/DDBJ databases">
        <authorList>
            <person name="Mardanov A.V."/>
            <person name="Ravin N.V."/>
            <person name="Dedysh S.N."/>
        </authorList>
    </citation>
    <scope>NUCLEOTIDE SEQUENCE [LARGE SCALE GENOMIC DNA]</scope>
    <source>
        <strain evidence="15 16">AF10</strain>
    </source>
</reference>
<dbReference type="SMART" id="SM00044">
    <property type="entry name" value="CYCc"/>
    <property type="match status" value="1"/>
</dbReference>
<dbReference type="Pfam" id="PF00211">
    <property type="entry name" value="Guanylate_cyc"/>
    <property type="match status" value="1"/>
</dbReference>
<gene>
    <name evidence="15" type="ORF">GRAN_4409</name>
</gene>
<evidence type="ECO:0000256" key="2">
    <source>
        <dbReference type="ARBA" id="ARBA00022553"/>
    </source>
</evidence>
<feature type="transmembrane region" description="Helical" evidence="13">
    <location>
        <begin position="12"/>
        <end position="31"/>
    </location>
</feature>
<keyword evidence="3" id="KW-0808">Transferase</keyword>
<dbReference type="InterPro" id="IPR025201">
    <property type="entry name" value="KdpD_TM"/>
</dbReference>
<comment type="subcellular location">
    <subcellularLocation>
        <location evidence="1">Membrane</location>
        <topology evidence="1">Multi-pass membrane protein</topology>
    </subcellularLocation>
</comment>
<feature type="transmembrane region" description="Helical" evidence="13">
    <location>
        <begin position="37"/>
        <end position="54"/>
    </location>
</feature>
<proteinExistence type="inferred from homology"/>
<keyword evidence="7" id="KW-0067">ATP-binding</keyword>
<keyword evidence="5" id="KW-0547">Nucleotide-binding</keyword>
<comment type="similarity">
    <text evidence="12">Belongs to the adenylyl cyclase class-4/guanylyl cyclase family.</text>
</comment>
<dbReference type="Gene3D" id="3.30.70.1230">
    <property type="entry name" value="Nucleotide cyclase"/>
    <property type="match status" value="1"/>
</dbReference>
<dbReference type="InterPro" id="IPR029787">
    <property type="entry name" value="Nucleotide_cyclase"/>
</dbReference>
<keyword evidence="16" id="KW-1185">Reference proteome</keyword>
<evidence type="ECO:0000256" key="7">
    <source>
        <dbReference type="ARBA" id="ARBA00022840"/>
    </source>
</evidence>
<evidence type="ECO:0000256" key="9">
    <source>
        <dbReference type="ARBA" id="ARBA00023012"/>
    </source>
</evidence>
<dbReference type="CDD" id="cd07302">
    <property type="entry name" value="CHD"/>
    <property type="match status" value="1"/>
</dbReference>
<evidence type="ECO:0000256" key="13">
    <source>
        <dbReference type="SAM" id="Phobius"/>
    </source>
</evidence>
<feature type="transmembrane region" description="Helical" evidence="13">
    <location>
        <begin position="66"/>
        <end position="84"/>
    </location>
</feature>
<dbReference type="PROSITE" id="PS50125">
    <property type="entry name" value="GUANYLATE_CYCLASE_2"/>
    <property type="match status" value="1"/>
</dbReference>
<keyword evidence="11 12" id="KW-0456">Lyase</keyword>
<evidence type="ECO:0000256" key="5">
    <source>
        <dbReference type="ARBA" id="ARBA00022741"/>
    </source>
</evidence>
<evidence type="ECO:0000259" key="14">
    <source>
        <dbReference type="PROSITE" id="PS50125"/>
    </source>
</evidence>
<dbReference type="GO" id="GO:0009190">
    <property type="term" value="P:cyclic nucleotide biosynthetic process"/>
    <property type="evidence" value="ECO:0007669"/>
    <property type="project" value="InterPro"/>
</dbReference>
<evidence type="ECO:0000256" key="12">
    <source>
        <dbReference type="RuleBase" id="RU000405"/>
    </source>
</evidence>
<evidence type="ECO:0000256" key="8">
    <source>
        <dbReference type="ARBA" id="ARBA00022989"/>
    </source>
</evidence>
<keyword evidence="4 13" id="KW-0812">Transmembrane</keyword>
<dbReference type="Pfam" id="PF13493">
    <property type="entry name" value="DUF4118"/>
    <property type="match status" value="1"/>
</dbReference>
<dbReference type="GO" id="GO:0000160">
    <property type="term" value="P:phosphorelay signal transduction system"/>
    <property type="evidence" value="ECO:0007669"/>
    <property type="project" value="UniProtKB-KW"/>
</dbReference>
<dbReference type="InterPro" id="IPR038318">
    <property type="entry name" value="KdpD_sf"/>
</dbReference>
<keyword evidence="2" id="KW-0597">Phosphoprotein</keyword>
<evidence type="ECO:0000256" key="11">
    <source>
        <dbReference type="ARBA" id="ARBA00023239"/>
    </source>
</evidence>
<sequence>MALTLRVESHFPHLRNTTVTYSVLLLILFFATRWDRMPAVTASVVGAVMFLYYFEQPRRSFKVRDPEAFVAVISFLITALVVSATELRARQQTEIALERKRQTEQLNELGEAMLVTDNLQATVWIATNRSMPIFGMTGSAFYVPGQMTYRGGESAAITEDLLLATSKSKAVYDNGSSGVSIVPIDMGEDTTGAFGLCGSCLSRTVLNSIGNLLSVVLSRVLVSDKLVVQQRMSESLLLNILPGEVADELRTKGMVSPKYFEDVTILFTDFVGFTVSTESMAAEELVAVLDDYFTAFDQIVTRYRLEKMKTIGDSYMCISGLPVRNPAHPVDMVMAAFEMLRVVEERAKSKHGIEWKIRIGIHTGPVVAGVVGINKFAFDIWGDTVNFSSRMESSGQANRINISERTYSRVKDFFDCSYRGKVLTKEKREYDMYFANGVLTKLIGDSSETPPPAFVRRYHVYFQKAPPSFPEFLIERARPKLIGDGSPAEAS</sequence>
<dbReference type="Gene3D" id="1.20.120.620">
    <property type="entry name" value="Backbone structure of the membrane domain of e. Coli histidine kinase receptor kdpd"/>
    <property type="match status" value="1"/>
</dbReference>